<protein>
    <recommendedName>
        <fullName evidence="1">Reverse transcriptase/retrotransposon-derived protein RNase H-like domain-containing protein</fullName>
    </recommendedName>
</protein>
<dbReference type="GO" id="GO:0071897">
    <property type="term" value="P:DNA biosynthetic process"/>
    <property type="evidence" value="ECO:0007669"/>
    <property type="project" value="UniProtKB-ARBA"/>
</dbReference>
<dbReference type="InterPro" id="IPR043502">
    <property type="entry name" value="DNA/RNA_pol_sf"/>
</dbReference>
<dbReference type="Pfam" id="PF17919">
    <property type="entry name" value="RT_RNaseH_2"/>
    <property type="match status" value="1"/>
</dbReference>
<keyword evidence="3" id="KW-1185">Reference proteome</keyword>
<dbReference type="EMBL" id="BGZK01001211">
    <property type="protein sequence ID" value="GBP74548.1"/>
    <property type="molecule type" value="Genomic_DNA"/>
</dbReference>
<evidence type="ECO:0000313" key="3">
    <source>
        <dbReference type="Proteomes" id="UP000299102"/>
    </source>
</evidence>
<feature type="domain" description="Reverse transcriptase/retrotransposon-derived protein RNase H-like" evidence="1">
    <location>
        <begin position="124"/>
        <end position="175"/>
    </location>
</feature>
<evidence type="ECO:0000313" key="2">
    <source>
        <dbReference type="EMBL" id="GBP74548.1"/>
    </source>
</evidence>
<comment type="caution">
    <text evidence="2">The sequence shown here is derived from an EMBL/GenBank/DDBJ whole genome shotgun (WGS) entry which is preliminary data.</text>
</comment>
<dbReference type="SUPFAM" id="SSF56672">
    <property type="entry name" value="DNA/RNA polymerases"/>
    <property type="match status" value="1"/>
</dbReference>
<accession>A0A4C1YET5</accession>
<organism evidence="2 3">
    <name type="scientific">Eumeta variegata</name>
    <name type="common">Bagworm moth</name>
    <name type="synonym">Eumeta japonica</name>
    <dbReference type="NCBI Taxonomy" id="151549"/>
    <lineage>
        <taxon>Eukaryota</taxon>
        <taxon>Metazoa</taxon>
        <taxon>Ecdysozoa</taxon>
        <taxon>Arthropoda</taxon>
        <taxon>Hexapoda</taxon>
        <taxon>Insecta</taxon>
        <taxon>Pterygota</taxon>
        <taxon>Neoptera</taxon>
        <taxon>Endopterygota</taxon>
        <taxon>Lepidoptera</taxon>
        <taxon>Glossata</taxon>
        <taxon>Ditrysia</taxon>
        <taxon>Tineoidea</taxon>
        <taxon>Psychidae</taxon>
        <taxon>Oiketicinae</taxon>
        <taxon>Eumeta</taxon>
    </lineage>
</organism>
<dbReference type="Proteomes" id="UP000299102">
    <property type="component" value="Unassembled WGS sequence"/>
</dbReference>
<name>A0A4C1YET5_EUMVA</name>
<proteinExistence type="predicted"/>
<dbReference type="InterPro" id="IPR041577">
    <property type="entry name" value="RT_RNaseH_2"/>
</dbReference>
<dbReference type="OrthoDB" id="425619at2759"/>
<reference evidence="2 3" key="1">
    <citation type="journal article" date="2019" name="Commun. Biol.">
        <title>The bagworm genome reveals a unique fibroin gene that provides high tensile strength.</title>
        <authorList>
            <person name="Kono N."/>
            <person name="Nakamura H."/>
            <person name="Ohtoshi R."/>
            <person name="Tomita M."/>
            <person name="Numata K."/>
            <person name="Arakawa K."/>
        </authorList>
    </citation>
    <scope>NUCLEOTIDE SEQUENCE [LARGE SCALE GENOMIC DNA]</scope>
</reference>
<evidence type="ECO:0000259" key="1">
    <source>
        <dbReference type="Pfam" id="PF17919"/>
    </source>
</evidence>
<dbReference type="AlphaFoldDB" id="A0A4C1YET5"/>
<sequence length="176" mass="19644">MGVESRTIIFETTRIVFCDAATTCEIDDDGVLFLVQNDGALLDLVCIVCVSHAGAHAAEISVSCDNDIQSSPGSCAREVEKDNWKALVASLMQGEKEMHPIAYLRFLKVELFKKEMIRDRTRIEHNFKFTMSFDASGETLGASLMQGEREQKEMHPVAYASLKLSDLEKKYSATRT</sequence>
<gene>
    <name evidence="2" type="ORF">EVAR_84904_1</name>
</gene>